<dbReference type="InterPro" id="IPR011051">
    <property type="entry name" value="RmlC_Cupin_sf"/>
</dbReference>
<keyword evidence="3" id="KW-1185">Reference proteome</keyword>
<evidence type="ECO:0000313" key="2">
    <source>
        <dbReference type="EMBL" id="GIJ73111.1"/>
    </source>
</evidence>
<dbReference type="SUPFAM" id="SSF51182">
    <property type="entry name" value="RmlC-like cupins"/>
    <property type="match status" value="1"/>
</dbReference>
<dbReference type="RefSeq" id="WP_239160839.1">
    <property type="nucleotide sequence ID" value="NZ_BOPH01000109.1"/>
</dbReference>
<sequence>MNHRRQREPFVWEGGEVLAYKEDNGTFRAVTRQVLTDAGHGQGTSLRYFEVGPGGWTTLERHEHTHVVVPIRGSGRALVVDRVVPLALHDVVFVPSRGWHQFRAADDEPLGFLCSVTVDRDRPVLPTAGDLAALRADPAVAAFIRVGS</sequence>
<dbReference type="Gene3D" id="2.60.120.10">
    <property type="entry name" value="Jelly Rolls"/>
    <property type="match status" value="1"/>
</dbReference>
<feature type="domain" description="Cupin type-2" evidence="1">
    <location>
        <begin position="48"/>
        <end position="114"/>
    </location>
</feature>
<dbReference type="Pfam" id="PF07883">
    <property type="entry name" value="Cupin_2"/>
    <property type="match status" value="1"/>
</dbReference>
<dbReference type="AlphaFoldDB" id="A0A8J4A0T3"/>
<evidence type="ECO:0000259" key="1">
    <source>
        <dbReference type="Pfam" id="PF07883"/>
    </source>
</evidence>
<organism evidence="2 3">
    <name type="scientific">Virgisporangium ochraceum</name>
    <dbReference type="NCBI Taxonomy" id="65505"/>
    <lineage>
        <taxon>Bacteria</taxon>
        <taxon>Bacillati</taxon>
        <taxon>Actinomycetota</taxon>
        <taxon>Actinomycetes</taxon>
        <taxon>Micromonosporales</taxon>
        <taxon>Micromonosporaceae</taxon>
        <taxon>Virgisporangium</taxon>
    </lineage>
</organism>
<dbReference type="InterPro" id="IPR014710">
    <property type="entry name" value="RmlC-like_jellyroll"/>
</dbReference>
<dbReference type="Proteomes" id="UP000635606">
    <property type="component" value="Unassembled WGS sequence"/>
</dbReference>
<name>A0A8J4A0T3_9ACTN</name>
<evidence type="ECO:0000313" key="3">
    <source>
        <dbReference type="Proteomes" id="UP000635606"/>
    </source>
</evidence>
<gene>
    <name evidence="2" type="ORF">Voc01_080280</name>
</gene>
<dbReference type="EMBL" id="BOPH01000109">
    <property type="protein sequence ID" value="GIJ73111.1"/>
    <property type="molecule type" value="Genomic_DNA"/>
</dbReference>
<comment type="caution">
    <text evidence="2">The sequence shown here is derived from an EMBL/GenBank/DDBJ whole genome shotgun (WGS) entry which is preliminary data.</text>
</comment>
<reference evidence="2" key="1">
    <citation type="submission" date="2021-01" db="EMBL/GenBank/DDBJ databases">
        <title>Whole genome shotgun sequence of Virgisporangium ochraceum NBRC 16418.</title>
        <authorList>
            <person name="Komaki H."/>
            <person name="Tamura T."/>
        </authorList>
    </citation>
    <scope>NUCLEOTIDE SEQUENCE</scope>
    <source>
        <strain evidence="2">NBRC 16418</strain>
    </source>
</reference>
<accession>A0A8J4A0T3</accession>
<proteinExistence type="predicted"/>
<protein>
    <submittedName>
        <fullName evidence="2">Cupin</fullName>
    </submittedName>
</protein>
<dbReference type="InterPro" id="IPR013096">
    <property type="entry name" value="Cupin_2"/>
</dbReference>